<organism evidence="2 3">
    <name type="scientific">Actinomadura fibrosa</name>
    <dbReference type="NCBI Taxonomy" id="111802"/>
    <lineage>
        <taxon>Bacteria</taxon>
        <taxon>Bacillati</taxon>
        <taxon>Actinomycetota</taxon>
        <taxon>Actinomycetes</taxon>
        <taxon>Streptosporangiales</taxon>
        <taxon>Thermomonosporaceae</taxon>
        <taxon>Actinomadura</taxon>
    </lineage>
</organism>
<evidence type="ECO:0000313" key="3">
    <source>
        <dbReference type="Proteomes" id="UP001597063"/>
    </source>
</evidence>
<dbReference type="Proteomes" id="UP001597063">
    <property type="component" value="Unassembled WGS sequence"/>
</dbReference>
<sequence length="125" mass="13355">MSQVRAALVDVLLGRGSGPLRSYANAAVAVRAEGEMYEVRVKDAYADQWEFREAFASEVRARRLAARSARVAGAGGPRHPSVFDPPAAWRPGDRRRITGAWLRSSSSVGLLIVPGPGDPDPGQTG</sequence>
<comment type="caution">
    <text evidence="2">The sequence shown here is derived from an EMBL/GenBank/DDBJ whole genome shotgun (WGS) entry which is preliminary data.</text>
</comment>
<evidence type="ECO:0000256" key="1">
    <source>
        <dbReference type="SAM" id="MobiDB-lite"/>
    </source>
</evidence>
<keyword evidence="3" id="KW-1185">Reference proteome</keyword>
<reference evidence="3" key="1">
    <citation type="journal article" date="2019" name="Int. J. Syst. Evol. Microbiol.">
        <title>The Global Catalogue of Microorganisms (GCM) 10K type strain sequencing project: providing services to taxonomists for standard genome sequencing and annotation.</title>
        <authorList>
            <consortium name="The Broad Institute Genomics Platform"/>
            <consortium name="The Broad Institute Genome Sequencing Center for Infectious Disease"/>
            <person name="Wu L."/>
            <person name="Ma J."/>
        </authorList>
    </citation>
    <scope>NUCLEOTIDE SEQUENCE [LARGE SCALE GENOMIC DNA]</scope>
    <source>
        <strain evidence="3">JCM 9371</strain>
    </source>
</reference>
<feature type="region of interest" description="Disordered" evidence="1">
    <location>
        <begin position="70"/>
        <end position="90"/>
    </location>
</feature>
<gene>
    <name evidence="2" type="ORF">ACFQZM_10820</name>
</gene>
<name>A0ABW2XHE8_9ACTN</name>
<dbReference type="RefSeq" id="WP_131762541.1">
    <property type="nucleotide sequence ID" value="NZ_CAACUY010000233.1"/>
</dbReference>
<proteinExistence type="predicted"/>
<dbReference type="EMBL" id="JBHTGP010000005">
    <property type="protein sequence ID" value="MFD0684994.1"/>
    <property type="molecule type" value="Genomic_DNA"/>
</dbReference>
<protein>
    <submittedName>
        <fullName evidence="2">Uncharacterized protein</fullName>
    </submittedName>
</protein>
<accession>A0ABW2XHE8</accession>
<evidence type="ECO:0000313" key="2">
    <source>
        <dbReference type="EMBL" id="MFD0684994.1"/>
    </source>
</evidence>